<comment type="caution">
    <text evidence="1">The sequence shown here is derived from an EMBL/GenBank/DDBJ whole genome shotgun (WGS) entry which is preliminary data.</text>
</comment>
<dbReference type="AlphaFoldDB" id="A0A9D1G750"/>
<evidence type="ECO:0000313" key="1">
    <source>
        <dbReference type="EMBL" id="HIS98583.1"/>
    </source>
</evidence>
<accession>A0A9D1G750</accession>
<reference evidence="1" key="2">
    <citation type="journal article" date="2021" name="PeerJ">
        <title>Extensive microbial diversity within the chicken gut microbiome revealed by metagenomics and culture.</title>
        <authorList>
            <person name="Gilroy R."/>
            <person name="Ravi A."/>
            <person name="Getino M."/>
            <person name="Pursley I."/>
            <person name="Horton D.L."/>
            <person name="Alikhan N.F."/>
            <person name="Baker D."/>
            <person name="Gharbi K."/>
            <person name="Hall N."/>
            <person name="Watson M."/>
            <person name="Adriaenssens E.M."/>
            <person name="Foster-Nyarko E."/>
            <person name="Jarju S."/>
            <person name="Secka A."/>
            <person name="Antonio M."/>
            <person name="Oren A."/>
            <person name="Chaudhuri R.R."/>
            <person name="La Ragione R."/>
            <person name="Hildebrand F."/>
            <person name="Pallen M.J."/>
        </authorList>
    </citation>
    <scope>NUCLEOTIDE SEQUENCE</scope>
    <source>
        <strain evidence="1">ChiHecec3B27-6122</strain>
    </source>
</reference>
<organism evidence="1 2">
    <name type="scientific">Candidatus Scatomorpha pullistercoris</name>
    <dbReference type="NCBI Taxonomy" id="2840929"/>
    <lineage>
        <taxon>Bacteria</taxon>
        <taxon>Bacillati</taxon>
        <taxon>Bacillota</taxon>
        <taxon>Clostridia</taxon>
        <taxon>Eubacteriales</taxon>
        <taxon>Candidatus Scatomorpha</taxon>
    </lineage>
</organism>
<proteinExistence type="predicted"/>
<name>A0A9D1G750_9FIRM</name>
<reference evidence="1" key="1">
    <citation type="submission" date="2020-10" db="EMBL/GenBank/DDBJ databases">
        <authorList>
            <person name="Gilroy R."/>
        </authorList>
    </citation>
    <scope>NUCLEOTIDE SEQUENCE</scope>
    <source>
        <strain evidence="1">ChiHecec3B27-6122</strain>
    </source>
</reference>
<evidence type="ECO:0000313" key="2">
    <source>
        <dbReference type="Proteomes" id="UP000886876"/>
    </source>
</evidence>
<sequence length="295" mass="33998">MKFARFLRRGGFIAAVLIIVLLADIALSASGFIQKSGFFWLDDFEITKRDHPEEVWDRVIFGSSELISAYREDISEAGYVNLGMDYGTVRDLAEILEGGHITVGSELVLALGWGAMYDDMDTNPTYEWHRKWYEPYFYFQRDRLSAFVTDNLKALMGEGEIRRRVWTQQQKAYYYGNMTQEELDERREKLHGLYFDGDLGLYAENLAALDEVFSFCEAEGIRVRVVWLPENPLVEPEPLDLELRESCREKCAAAGVEFYDMTDALDAGCFYDTGHLDYDYGAVVFTEVLDEWLLS</sequence>
<dbReference type="EMBL" id="DVJS01000281">
    <property type="protein sequence ID" value="HIS98583.1"/>
    <property type="molecule type" value="Genomic_DNA"/>
</dbReference>
<protein>
    <submittedName>
        <fullName evidence="1">Uncharacterized protein</fullName>
    </submittedName>
</protein>
<gene>
    <name evidence="1" type="ORF">IAD42_11470</name>
</gene>
<dbReference type="Proteomes" id="UP000886876">
    <property type="component" value="Unassembled WGS sequence"/>
</dbReference>